<organism evidence="1 2">
    <name type="scientific">Pacificispira spongiicola</name>
    <dbReference type="NCBI Taxonomy" id="2729598"/>
    <lineage>
        <taxon>Bacteria</taxon>
        <taxon>Pseudomonadati</taxon>
        <taxon>Pseudomonadota</taxon>
        <taxon>Alphaproteobacteria</taxon>
        <taxon>Rhodospirillales</taxon>
        <taxon>Rhodospirillaceae</taxon>
        <taxon>Pacificispira</taxon>
    </lineage>
</organism>
<gene>
    <name evidence="1" type="ORF">HH303_13835</name>
</gene>
<dbReference type="InterPro" id="IPR029044">
    <property type="entry name" value="Nucleotide-diphossugar_trans"/>
</dbReference>
<comment type="caution">
    <text evidence="1">The sequence shown here is derived from an EMBL/GenBank/DDBJ whole genome shotgun (WGS) entry which is preliminary data.</text>
</comment>
<dbReference type="Gene3D" id="3.90.550.10">
    <property type="entry name" value="Spore Coat Polysaccharide Biosynthesis Protein SpsA, Chain A"/>
    <property type="match status" value="1"/>
</dbReference>
<proteinExistence type="predicted"/>
<evidence type="ECO:0000313" key="2">
    <source>
        <dbReference type="Proteomes" id="UP000539372"/>
    </source>
</evidence>
<evidence type="ECO:0008006" key="3">
    <source>
        <dbReference type="Google" id="ProtNLM"/>
    </source>
</evidence>
<reference evidence="1 2" key="1">
    <citation type="submission" date="2020-04" db="EMBL/GenBank/DDBJ databases">
        <title>Rhodospirillaceae bacterium KN72 isolated from deep sea.</title>
        <authorList>
            <person name="Zhang D.-C."/>
        </authorList>
    </citation>
    <scope>NUCLEOTIDE SEQUENCE [LARGE SCALE GENOMIC DNA]</scope>
    <source>
        <strain evidence="1 2">KN72</strain>
    </source>
</reference>
<dbReference type="SUPFAM" id="SSF53448">
    <property type="entry name" value="Nucleotide-diphospho-sugar transferases"/>
    <property type="match status" value="1"/>
</dbReference>
<dbReference type="RefSeq" id="WP_169625959.1">
    <property type="nucleotide sequence ID" value="NZ_JABBNT010000004.1"/>
</dbReference>
<protein>
    <recommendedName>
        <fullName evidence="3">Glycosyltransferase</fullName>
    </recommendedName>
</protein>
<name>A0A7Y0E312_9PROT</name>
<dbReference type="AlphaFoldDB" id="A0A7Y0E312"/>
<dbReference type="PANTHER" id="PTHR35105">
    <property type="entry name" value="EXPRESSED PROTEIN"/>
    <property type="match status" value="1"/>
</dbReference>
<dbReference type="Proteomes" id="UP000539372">
    <property type="component" value="Unassembled WGS sequence"/>
</dbReference>
<dbReference type="EMBL" id="JABBNT010000004">
    <property type="protein sequence ID" value="NMM45571.1"/>
    <property type="molecule type" value="Genomic_DNA"/>
</dbReference>
<evidence type="ECO:0000313" key="1">
    <source>
        <dbReference type="EMBL" id="NMM45571.1"/>
    </source>
</evidence>
<dbReference type="PANTHER" id="PTHR35105:SF2">
    <property type="entry name" value="PROTEIN CDI"/>
    <property type="match status" value="1"/>
</dbReference>
<sequence length="245" mass="28497">MLDVFIGWDPREADVADIAKFSIERHAPVGSVNVRYLKLEDLRADGLYTRQTERRNGQLWDTISEAPMSTEFAISRFLTPHLAETDWAVFCDCDFLWRVDINDLLKLADPKYAVMCVHHVHNPVETVKMDNQAQLRYQRKNWSSMILWNCRHPSNAKLSVEMVNSLPGRDLHRFCWLEDHEIGEVPPTWNWLEGTSDPAIDPNVVHYTRGGPWFDEWQDVAHADLWLQERDLWQASLKTGQRASA</sequence>
<accession>A0A7Y0E312</accession>
<keyword evidence="2" id="KW-1185">Reference proteome</keyword>